<evidence type="ECO:0000256" key="8">
    <source>
        <dbReference type="ARBA" id="ARBA00022806"/>
    </source>
</evidence>
<keyword evidence="5" id="KW-0677">Repeat</keyword>
<comment type="function">
    <text evidence="14">Dicer-like endonuclease involved in cleaving double-stranded RNA in the RNA interference (RNAi) pathway. Produces 21 to 25 bp dsRNAs (siRNAs) which target the selective destruction of homologous RNAs leading to sequence-specific suppression of gene expression, called post-transcriptional gene silencing (PTGS). Part of a broad host defense response against viral infection and transposons.</text>
</comment>
<evidence type="ECO:0000256" key="3">
    <source>
        <dbReference type="ARBA" id="ARBA00022721"/>
    </source>
</evidence>
<evidence type="ECO:0000259" key="17">
    <source>
        <dbReference type="PROSITE" id="PS51192"/>
    </source>
</evidence>
<keyword evidence="11 15" id="KW-0694">RNA-binding</keyword>
<evidence type="ECO:0000256" key="10">
    <source>
        <dbReference type="ARBA" id="ARBA00022842"/>
    </source>
</evidence>
<dbReference type="OrthoDB" id="416741at2759"/>
<evidence type="ECO:0000256" key="11">
    <source>
        <dbReference type="ARBA" id="ARBA00022884"/>
    </source>
</evidence>
<dbReference type="SMART" id="SM00487">
    <property type="entry name" value="DEXDc"/>
    <property type="match status" value="1"/>
</dbReference>
<dbReference type="CDD" id="cd00593">
    <property type="entry name" value="RIBOc"/>
    <property type="match status" value="2"/>
</dbReference>
<keyword evidence="8" id="KW-0347">Helicase</keyword>
<evidence type="ECO:0000256" key="6">
    <source>
        <dbReference type="ARBA" id="ARBA00022741"/>
    </source>
</evidence>
<sequence length="1445" mass="160804">MKHFSLRPLIPCLRRRLCPFPSHFFSHPWSRLTAAMEESSITEPQSLRLRSYQQEMVDESLHRNIIVAIDTGGGKTAVAVSRAELELQSCEPDKLVWMLAPTVALCEQQCSVFAKYLPAYISRVLCGNDGVDHWTDQTIWDAVLENIRIVVSTPGVLLDALSHGFVKLSRLVLLIFDEAHHCIRKSPGNQIMNLFYRPAKARGAAVPRILGLSASPVFNARANSMDVIEANLDARIVSPRVHRSELTRFVHRPQLEQLVYSPVLSPTTPLFTALGSTYQNLILEEDPYVIYLKSKDDHQSSSELLKIRMKQNPRTYCFDQLRLLNTRVKDLWTDLGIRAATDYLIACIDCFSENDASPLKLQALSDLEREERLFVQSRLVRVKSAGKSRHTANATETADISPKVQALIKILLKEWNTDFTGIIFVEQRAMVAALARLLNTVPEISSKYNIATFVGTSTSSNRKKTIVDAVEPPNQQNTLEDFRVGKINLIIATNVLEEGIDVSTCHIVICFDPPPNLKSFIQRRGRARKQNSKFFIMVSEDAAVSTDPGKWGDLEELMKQAYLDDLRKVQEAEAREAVDEPGERHLRIEKTGALITLDNVVAHLHHFCSTLRAGAYVDARPEYSFEKGPKQTVKAGVSLPTVLAPFLRHFSGTQFWSTERKARQDASFTAYEALHKAGLVNDNLLPLVQDIEEVHDPIEKMPSLMETGQSLSPWSQRIFQDKTLDMERFAVHVSNGESTFTHILAFPVGARESPVPGDFSLFWNENTSYTVHMERLTNLIGVPDGDIATFQKCTGLILGTAIPRLQNGKRDYLVYLLPMVEDGDSLDAWIKRNSGVQGIDEQRVHEQGLGLVHGMSDYDGRYLFCGISSSPLKAAKCKHAEVKTSEMGEDGPYVMVNKFPKRTDFLHLVVRKVNANEAYTAVQTIPHHLCKMAKLPISSIMMGMFLPSILHRFENALVANELRTTFLSSVDIPDVELIQTAITQPAADGSRNYERLEFIGDCVLKFCTCILLSIQHPTWPEGYLSASKSGKVSNGVLANASLAAGLDRFINRKRFTGLKWKPVYTGDLLRKSDEQPDTPSQANISSKVLADVVESLIGAAYISNGLPAAINTLSFLLPNEPWHLVSNGASTLYDATPSQSTLHLESLESLIGYKFNNKELMRQATTHANYVAPASQQSFVMSYERLEFLGDAILDLLIGRRLFAHGQATGEELTPANMTVMRHALASADFLAFLCLNYSKSVATTKTSVDQTTGQIERWVESQGTQLWRFMRHSSAKITTAQQTVLAAFTTQNLGAAIRHELDHGAEFPWSLLTRLGPPKFFSDLVESTLAAIWIDSRGDLEACEAFVERIGLVKVAERMLREKGWECLHPIAQVEILAGKGGRGQGAEGKRAVEWKVQRVERGGDGERWRAQVVVGGKIVVGAAEGVSRQHALVEGAVQAVQAL</sequence>
<dbReference type="GO" id="GO:0003723">
    <property type="term" value="F:RNA binding"/>
    <property type="evidence" value="ECO:0007669"/>
    <property type="project" value="UniProtKB-UniRule"/>
</dbReference>
<dbReference type="SMART" id="SM00490">
    <property type="entry name" value="HELICc"/>
    <property type="match status" value="1"/>
</dbReference>
<proteinExistence type="inferred from homology"/>
<feature type="domain" description="Dicer dsRNA-binding fold" evidence="19">
    <location>
        <begin position="600"/>
        <end position="694"/>
    </location>
</feature>
<dbReference type="CDD" id="cd18034">
    <property type="entry name" value="DEXHc_dicer"/>
    <property type="match status" value="1"/>
</dbReference>
<keyword evidence="3" id="KW-0930">Antiviral protein</keyword>
<dbReference type="GO" id="GO:0004386">
    <property type="term" value="F:helicase activity"/>
    <property type="evidence" value="ECO:0007669"/>
    <property type="project" value="UniProtKB-KW"/>
</dbReference>
<dbReference type="SUPFAM" id="SSF69065">
    <property type="entry name" value="RNase III domain-like"/>
    <property type="match status" value="2"/>
</dbReference>
<feature type="domain" description="Helicase C-terminal" evidence="18">
    <location>
        <begin position="403"/>
        <end position="586"/>
    </location>
</feature>
<dbReference type="Pfam" id="PF03368">
    <property type="entry name" value="Dicer_dimer"/>
    <property type="match status" value="1"/>
</dbReference>
<evidence type="ECO:0000256" key="1">
    <source>
        <dbReference type="ARBA" id="ARBA00001936"/>
    </source>
</evidence>
<keyword evidence="7 20" id="KW-0378">Hydrolase</keyword>
<evidence type="ECO:0000256" key="9">
    <source>
        <dbReference type="ARBA" id="ARBA00022840"/>
    </source>
</evidence>
<dbReference type="InterPro" id="IPR005034">
    <property type="entry name" value="Dicer_dimerisation"/>
</dbReference>
<dbReference type="PROSITE" id="PS51327">
    <property type="entry name" value="DICER_DSRBF"/>
    <property type="match status" value="1"/>
</dbReference>
<organism evidence="20 21">
    <name type="scientific">Aulographum hederae CBS 113979</name>
    <dbReference type="NCBI Taxonomy" id="1176131"/>
    <lineage>
        <taxon>Eukaryota</taxon>
        <taxon>Fungi</taxon>
        <taxon>Dikarya</taxon>
        <taxon>Ascomycota</taxon>
        <taxon>Pezizomycotina</taxon>
        <taxon>Dothideomycetes</taxon>
        <taxon>Pleosporomycetidae</taxon>
        <taxon>Aulographales</taxon>
        <taxon>Aulographaceae</taxon>
    </lineage>
</organism>
<evidence type="ECO:0000313" key="21">
    <source>
        <dbReference type="Proteomes" id="UP000800041"/>
    </source>
</evidence>
<feature type="domain" description="RNase III" evidence="16">
    <location>
        <begin position="1144"/>
        <end position="1203"/>
    </location>
</feature>
<feature type="domain" description="RNase III" evidence="16">
    <location>
        <begin position="959"/>
        <end position="1105"/>
    </location>
</feature>
<keyword evidence="12" id="KW-0051">Antiviral defense</keyword>
<feature type="domain" description="Helicase ATP-binding" evidence="17">
    <location>
        <begin position="56"/>
        <end position="234"/>
    </location>
</feature>
<dbReference type="PROSITE" id="PS50142">
    <property type="entry name" value="RNASE_3_2"/>
    <property type="match status" value="2"/>
</dbReference>
<dbReference type="EMBL" id="ML977147">
    <property type="protein sequence ID" value="KAF1988783.1"/>
    <property type="molecule type" value="Genomic_DNA"/>
</dbReference>
<accession>A0A6G1H6C8</accession>
<gene>
    <name evidence="20" type="ORF">K402DRAFT_452536</name>
</gene>
<keyword evidence="9" id="KW-0067">ATP-binding</keyword>
<name>A0A6G1H6C8_9PEZI</name>
<dbReference type="GO" id="GO:0005737">
    <property type="term" value="C:cytoplasm"/>
    <property type="evidence" value="ECO:0007669"/>
    <property type="project" value="TreeGrafter"/>
</dbReference>
<dbReference type="SMART" id="SM00535">
    <property type="entry name" value="RIBOc"/>
    <property type="match status" value="2"/>
</dbReference>
<evidence type="ECO:0000259" key="16">
    <source>
        <dbReference type="PROSITE" id="PS50142"/>
    </source>
</evidence>
<keyword evidence="10" id="KW-0460">Magnesium</keyword>
<dbReference type="GO" id="GO:0050688">
    <property type="term" value="P:regulation of defense response to virus"/>
    <property type="evidence" value="ECO:0007669"/>
    <property type="project" value="UniProtKB-KW"/>
</dbReference>
<comment type="cofactor">
    <cofactor evidence="2">
        <name>Mg(2+)</name>
        <dbReference type="ChEBI" id="CHEBI:18420"/>
    </cofactor>
</comment>
<evidence type="ECO:0000259" key="18">
    <source>
        <dbReference type="PROSITE" id="PS51194"/>
    </source>
</evidence>
<comment type="similarity">
    <text evidence="15">Belongs to the helicase family. Dicer subfamily.</text>
</comment>
<evidence type="ECO:0000256" key="13">
    <source>
        <dbReference type="ARBA" id="ARBA00023211"/>
    </source>
</evidence>
<evidence type="ECO:0000256" key="5">
    <source>
        <dbReference type="ARBA" id="ARBA00022737"/>
    </source>
</evidence>
<dbReference type="Pfam" id="PF00636">
    <property type="entry name" value="Ribonuclease_3"/>
    <property type="match status" value="2"/>
</dbReference>
<evidence type="ECO:0000256" key="4">
    <source>
        <dbReference type="ARBA" id="ARBA00022723"/>
    </source>
</evidence>
<evidence type="ECO:0000256" key="12">
    <source>
        <dbReference type="ARBA" id="ARBA00023118"/>
    </source>
</evidence>
<dbReference type="Pfam" id="PF00270">
    <property type="entry name" value="DEAD"/>
    <property type="match status" value="1"/>
</dbReference>
<evidence type="ECO:0000256" key="2">
    <source>
        <dbReference type="ARBA" id="ARBA00001946"/>
    </source>
</evidence>
<dbReference type="GO" id="GO:0051607">
    <property type="term" value="P:defense response to virus"/>
    <property type="evidence" value="ECO:0007669"/>
    <property type="project" value="UniProtKB-KW"/>
</dbReference>
<keyword evidence="13" id="KW-0464">Manganese</keyword>
<dbReference type="InterPro" id="IPR000999">
    <property type="entry name" value="RNase_III_dom"/>
</dbReference>
<dbReference type="Gene3D" id="3.30.160.380">
    <property type="entry name" value="Dicer dimerisation domain"/>
    <property type="match status" value="1"/>
</dbReference>
<keyword evidence="21" id="KW-1185">Reference proteome</keyword>
<dbReference type="Pfam" id="PF00271">
    <property type="entry name" value="Helicase_C"/>
    <property type="match status" value="1"/>
</dbReference>
<comment type="cofactor">
    <cofactor evidence="1">
        <name>Mn(2+)</name>
        <dbReference type="ChEBI" id="CHEBI:29035"/>
    </cofactor>
</comment>
<dbReference type="InterPro" id="IPR014001">
    <property type="entry name" value="Helicase_ATP-bd"/>
</dbReference>
<dbReference type="Gene3D" id="3.40.50.300">
    <property type="entry name" value="P-loop containing nucleotide triphosphate hydrolases"/>
    <property type="match status" value="2"/>
</dbReference>
<dbReference type="FunFam" id="3.40.50.300:FF:001669">
    <property type="entry name" value="Dicer-like protein 1"/>
    <property type="match status" value="1"/>
</dbReference>
<protein>
    <submittedName>
        <fullName evidence="20">P-loop containing nucleoside triphosphate hydrolase protein</fullName>
    </submittedName>
</protein>
<dbReference type="PROSITE" id="PS51194">
    <property type="entry name" value="HELICASE_CTER"/>
    <property type="match status" value="1"/>
</dbReference>
<dbReference type="InterPro" id="IPR001650">
    <property type="entry name" value="Helicase_C-like"/>
</dbReference>
<keyword evidence="6" id="KW-0547">Nucleotide-binding</keyword>
<evidence type="ECO:0000256" key="14">
    <source>
        <dbReference type="ARBA" id="ARBA00025403"/>
    </source>
</evidence>
<evidence type="ECO:0000256" key="15">
    <source>
        <dbReference type="PROSITE-ProRule" id="PRU00657"/>
    </source>
</evidence>
<evidence type="ECO:0000313" key="20">
    <source>
        <dbReference type="EMBL" id="KAF1988783.1"/>
    </source>
</evidence>
<dbReference type="PANTHER" id="PTHR14950:SF37">
    <property type="entry name" value="ENDORIBONUCLEASE DICER"/>
    <property type="match status" value="1"/>
</dbReference>
<dbReference type="GO" id="GO:0004525">
    <property type="term" value="F:ribonuclease III activity"/>
    <property type="evidence" value="ECO:0007669"/>
    <property type="project" value="InterPro"/>
</dbReference>
<dbReference type="PROSITE" id="PS51192">
    <property type="entry name" value="HELICASE_ATP_BIND_1"/>
    <property type="match status" value="1"/>
</dbReference>
<dbReference type="InterPro" id="IPR036389">
    <property type="entry name" value="RNase_III_sf"/>
</dbReference>
<dbReference type="Gene3D" id="1.10.1520.10">
    <property type="entry name" value="Ribonuclease III domain"/>
    <property type="match status" value="2"/>
</dbReference>
<evidence type="ECO:0000259" key="19">
    <source>
        <dbReference type="PROSITE" id="PS51327"/>
    </source>
</evidence>
<dbReference type="GO" id="GO:0005524">
    <property type="term" value="F:ATP binding"/>
    <property type="evidence" value="ECO:0007669"/>
    <property type="project" value="UniProtKB-KW"/>
</dbReference>
<dbReference type="PANTHER" id="PTHR14950">
    <property type="entry name" value="DICER-RELATED"/>
    <property type="match status" value="1"/>
</dbReference>
<dbReference type="Proteomes" id="UP000800041">
    <property type="component" value="Unassembled WGS sequence"/>
</dbReference>
<dbReference type="SUPFAM" id="SSF52540">
    <property type="entry name" value="P-loop containing nucleoside triphosphate hydrolases"/>
    <property type="match status" value="1"/>
</dbReference>
<keyword evidence="4" id="KW-0479">Metal-binding</keyword>
<dbReference type="InterPro" id="IPR011545">
    <property type="entry name" value="DEAD/DEAH_box_helicase_dom"/>
</dbReference>
<dbReference type="GO" id="GO:0005634">
    <property type="term" value="C:nucleus"/>
    <property type="evidence" value="ECO:0007669"/>
    <property type="project" value="TreeGrafter"/>
</dbReference>
<dbReference type="InterPro" id="IPR038248">
    <property type="entry name" value="Dicer_dimer_sf"/>
</dbReference>
<dbReference type="GO" id="GO:0030422">
    <property type="term" value="P:siRNA processing"/>
    <property type="evidence" value="ECO:0007669"/>
    <property type="project" value="TreeGrafter"/>
</dbReference>
<evidence type="ECO:0000256" key="7">
    <source>
        <dbReference type="ARBA" id="ARBA00022801"/>
    </source>
</evidence>
<dbReference type="GO" id="GO:0046872">
    <property type="term" value="F:metal ion binding"/>
    <property type="evidence" value="ECO:0007669"/>
    <property type="project" value="UniProtKB-KW"/>
</dbReference>
<dbReference type="CDD" id="cd18802">
    <property type="entry name" value="SF2_C_dicer"/>
    <property type="match status" value="1"/>
</dbReference>
<reference evidence="20" key="1">
    <citation type="journal article" date="2020" name="Stud. Mycol.">
        <title>101 Dothideomycetes genomes: a test case for predicting lifestyles and emergence of pathogens.</title>
        <authorList>
            <person name="Haridas S."/>
            <person name="Albert R."/>
            <person name="Binder M."/>
            <person name="Bloem J."/>
            <person name="Labutti K."/>
            <person name="Salamov A."/>
            <person name="Andreopoulos B."/>
            <person name="Baker S."/>
            <person name="Barry K."/>
            <person name="Bills G."/>
            <person name="Bluhm B."/>
            <person name="Cannon C."/>
            <person name="Castanera R."/>
            <person name="Culley D."/>
            <person name="Daum C."/>
            <person name="Ezra D."/>
            <person name="Gonzalez J."/>
            <person name="Henrissat B."/>
            <person name="Kuo A."/>
            <person name="Liang C."/>
            <person name="Lipzen A."/>
            <person name="Lutzoni F."/>
            <person name="Magnuson J."/>
            <person name="Mondo S."/>
            <person name="Nolan M."/>
            <person name="Ohm R."/>
            <person name="Pangilinan J."/>
            <person name="Park H.-J."/>
            <person name="Ramirez L."/>
            <person name="Alfaro M."/>
            <person name="Sun H."/>
            <person name="Tritt A."/>
            <person name="Yoshinaga Y."/>
            <person name="Zwiers L.-H."/>
            <person name="Turgeon B."/>
            <person name="Goodwin S."/>
            <person name="Spatafora J."/>
            <person name="Crous P."/>
            <person name="Grigoriev I."/>
        </authorList>
    </citation>
    <scope>NUCLEOTIDE SEQUENCE</scope>
    <source>
        <strain evidence="20">CBS 113979</strain>
    </source>
</reference>
<dbReference type="InterPro" id="IPR027417">
    <property type="entry name" value="P-loop_NTPase"/>
</dbReference>
<dbReference type="PROSITE" id="PS00517">
    <property type="entry name" value="RNASE_3_1"/>
    <property type="match status" value="1"/>
</dbReference>